<evidence type="ECO:0000313" key="1">
    <source>
        <dbReference type="EMBL" id="SDG82870.1"/>
    </source>
</evidence>
<sequence length="46" mass="5114">MKIHYPKVKCHKLYTGGTQGVHMPLRPFLTDRSASVTFAGAKVKNV</sequence>
<protein>
    <submittedName>
        <fullName evidence="1">Uncharacterized protein</fullName>
    </submittedName>
</protein>
<proteinExistence type="predicted"/>
<organism evidence="1 2">
    <name type="scientific">Sulfitobacter delicatus</name>
    <dbReference type="NCBI Taxonomy" id="218672"/>
    <lineage>
        <taxon>Bacteria</taxon>
        <taxon>Pseudomonadati</taxon>
        <taxon>Pseudomonadota</taxon>
        <taxon>Alphaproteobacteria</taxon>
        <taxon>Rhodobacterales</taxon>
        <taxon>Roseobacteraceae</taxon>
        <taxon>Sulfitobacter</taxon>
    </lineage>
</organism>
<dbReference type="EMBL" id="FNBP01000012">
    <property type="protein sequence ID" value="SDG82870.1"/>
    <property type="molecule type" value="Genomic_DNA"/>
</dbReference>
<keyword evidence="2" id="KW-1185">Reference proteome</keyword>
<gene>
    <name evidence="1" type="ORF">SAMN04489759_11293</name>
</gene>
<dbReference type="AlphaFoldDB" id="A0A1G7XGZ8"/>
<dbReference type="STRING" id="218672.SAMN04489759_11293"/>
<evidence type="ECO:0000313" key="2">
    <source>
        <dbReference type="Proteomes" id="UP000199399"/>
    </source>
</evidence>
<dbReference type="Proteomes" id="UP000199399">
    <property type="component" value="Unassembled WGS sequence"/>
</dbReference>
<name>A0A1G7XGZ8_9RHOB</name>
<reference evidence="2" key="1">
    <citation type="submission" date="2016-10" db="EMBL/GenBank/DDBJ databases">
        <authorList>
            <person name="Varghese N."/>
            <person name="Submissions S."/>
        </authorList>
    </citation>
    <scope>NUCLEOTIDE SEQUENCE [LARGE SCALE GENOMIC DNA]</scope>
    <source>
        <strain evidence="2">DSM 16477</strain>
    </source>
</reference>
<accession>A0A1G7XGZ8</accession>